<reference evidence="9 10" key="1">
    <citation type="journal article" date="2015" name="Genome Announc.">
        <title>Expanding the biotechnology potential of lactobacilli through comparative genomics of 213 strains and associated genera.</title>
        <authorList>
            <person name="Sun Z."/>
            <person name="Harris H.M."/>
            <person name="McCann A."/>
            <person name="Guo C."/>
            <person name="Argimon S."/>
            <person name="Zhang W."/>
            <person name="Yang X."/>
            <person name="Jeffery I.B."/>
            <person name="Cooney J.C."/>
            <person name="Kagawa T.F."/>
            <person name="Liu W."/>
            <person name="Song Y."/>
            <person name="Salvetti E."/>
            <person name="Wrobel A."/>
            <person name="Rasinkangas P."/>
            <person name="Parkhill J."/>
            <person name="Rea M.C."/>
            <person name="O'Sullivan O."/>
            <person name="Ritari J."/>
            <person name="Douillard F.P."/>
            <person name="Paul Ross R."/>
            <person name="Yang R."/>
            <person name="Briner A.E."/>
            <person name="Felis G.E."/>
            <person name="de Vos W.M."/>
            <person name="Barrangou R."/>
            <person name="Klaenhammer T.R."/>
            <person name="Caufield P.W."/>
            <person name="Cui Y."/>
            <person name="Zhang H."/>
            <person name="O'Toole P.W."/>
        </authorList>
    </citation>
    <scope>NUCLEOTIDE SEQUENCE [LARGE SCALE GENOMIC DNA]</scope>
    <source>
        <strain evidence="9 10">DSM 16043</strain>
    </source>
</reference>
<evidence type="ECO:0000256" key="7">
    <source>
        <dbReference type="SAM" id="Phobius"/>
    </source>
</evidence>
<feature type="transmembrane region" description="Helical" evidence="7">
    <location>
        <begin position="177"/>
        <end position="198"/>
    </location>
</feature>
<dbReference type="InterPro" id="IPR011701">
    <property type="entry name" value="MFS"/>
</dbReference>
<keyword evidence="6 7" id="KW-0472">Membrane</keyword>
<evidence type="ECO:0000256" key="4">
    <source>
        <dbReference type="ARBA" id="ARBA00022692"/>
    </source>
</evidence>
<feature type="transmembrane region" description="Helical" evidence="7">
    <location>
        <begin position="311"/>
        <end position="334"/>
    </location>
</feature>
<dbReference type="SUPFAM" id="SSF103473">
    <property type="entry name" value="MFS general substrate transporter"/>
    <property type="match status" value="1"/>
</dbReference>
<proteinExistence type="inferred from homology"/>
<dbReference type="Pfam" id="PF07690">
    <property type="entry name" value="MFS_1"/>
    <property type="match status" value="1"/>
</dbReference>
<feature type="transmembrane region" description="Helical" evidence="7">
    <location>
        <begin position="346"/>
        <end position="366"/>
    </location>
</feature>
<feature type="transmembrane region" description="Helical" evidence="7">
    <location>
        <begin position="110"/>
        <end position="130"/>
    </location>
</feature>
<evidence type="ECO:0000313" key="9">
    <source>
        <dbReference type="EMBL" id="KRL88636.1"/>
    </source>
</evidence>
<dbReference type="GO" id="GO:0022857">
    <property type="term" value="F:transmembrane transporter activity"/>
    <property type="evidence" value="ECO:0007669"/>
    <property type="project" value="InterPro"/>
</dbReference>
<keyword evidence="10" id="KW-1185">Reference proteome</keyword>
<accession>A0A0R1U5W0</accession>
<organism evidence="9 10">
    <name type="scientific">Lactobacillus kalixensis DSM 16043</name>
    <dbReference type="NCBI Taxonomy" id="1423763"/>
    <lineage>
        <taxon>Bacteria</taxon>
        <taxon>Bacillati</taxon>
        <taxon>Bacillota</taxon>
        <taxon>Bacilli</taxon>
        <taxon>Lactobacillales</taxon>
        <taxon>Lactobacillaceae</taxon>
        <taxon>Lactobacillus</taxon>
    </lineage>
</organism>
<feature type="transmembrane region" description="Helical" evidence="7">
    <location>
        <begin position="261"/>
        <end position="278"/>
    </location>
</feature>
<feature type="transmembrane region" description="Helical" evidence="7">
    <location>
        <begin position="54"/>
        <end position="74"/>
    </location>
</feature>
<feature type="transmembrane region" description="Helical" evidence="7">
    <location>
        <begin position="151"/>
        <end position="171"/>
    </location>
</feature>
<dbReference type="EMBL" id="AZFM01000047">
    <property type="protein sequence ID" value="KRL88636.1"/>
    <property type="molecule type" value="Genomic_DNA"/>
</dbReference>
<dbReference type="Gene3D" id="1.20.1250.20">
    <property type="entry name" value="MFS general substrate transporter like domains"/>
    <property type="match status" value="2"/>
</dbReference>
<dbReference type="STRING" id="1423763.FC46_GL001477"/>
<gene>
    <name evidence="9" type="ORF">FC46_GL001477</name>
</gene>
<comment type="caution">
    <text evidence="9">The sequence shown here is derived from an EMBL/GenBank/DDBJ whole genome shotgun (WGS) entry which is preliminary data.</text>
</comment>
<dbReference type="Proteomes" id="UP000051036">
    <property type="component" value="Unassembled WGS sequence"/>
</dbReference>
<feature type="transmembrane region" description="Helical" evidence="7">
    <location>
        <begin position="219"/>
        <end position="241"/>
    </location>
</feature>
<keyword evidence="3" id="KW-0813">Transport</keyword>
<dbReference type="InterPro" id="IPR020846">
    <property type="entry name" value="MFS_dom"/>
</dbReference>
<evidence type="ECO:0000256" key="2">
    <source>
        <dbReference type="ARBA" id="ARBA00008335"/>
    </source>
</evidence>
<feature type="domain" description="Major facilitator superfamily (MFS) profile" evidence="8">
    <location>
        <begin position="21"/>
        <end position="402"/>
    </location>
</feature>
<dbReference type="InterPro" id="IPR005829">
    <property type="entry name" value="Sugar_transporter_CS"/>
</dbReference>
<dbReference type="GO" id="GO:0005886">
    <property type="term" value="C:plasma membrane"/>
    <property type="evidence" value="ECO:0007669"/>
    <property type="project" value="UniProtKB-SubCell"/>
</dbReference>
<dbReference type="InterPro" id="IPR036259">
    <property type="entry name" value="MFS_trans_sf"/>
</dbReference>
<sequence>MLLIDKKSEGKTMLNKKYKPTAGILYFGTIMLGISMSILAQYKADFASLWHTDLAGVLNVIAASGLGGIIAALITGQFSDHFGRKSSAVIGHVIQSLYYFGLLFSPNLTVAYIMALIGGGFGNGFINAGCSPTLIEIFPKNSSVANLMTKFMISIGQFLLPIFILISSTTGAGYRGIFISAGAVYIVLAIILLFLPFPKPGEDIKKSNNETLKKQKAKLNLGSVALILIGYTSTAVFFLWLNTFQELAIQEGIKQPSVLQSVYAVAAALSVLFNSYIVKHGVKESTILTWYPICSAIALLLALIINQGWILYIVSAMIGFFAAGGLFQLAAALLAKMYPNLKATAMAAAGFMSMLANMTIVTFASVIVKNTGANSQKWILVMNIVVCMFGALLGVLVKKEATKIYRED</sequence>
<feature type="transmembrane region" description="Helical" evidence="7">
    <location>
        <begin position="287"/>
        <end position="305"/>
    </location>
</feature>
<dbReference type="PATRIC" id="fig|1423763.3.peg.1499"/>
<dbReference type="AlphaFoldDB" id="A0A0R1U5W0"/>
<dbReference type="PANTHER" id="PTHR23514">
    <property type="entry name" value="BYPASS OF STOP CODON PROTEIN 6"/>
    <property type="match status" value="1"/>
</dbReference>
<dbReference type="PROSITE" id="PS50850">
    <property type="entry name" value="MFS"/>
    <property type="match status" value="1"/>
</dbReference>
<comment type="subcellular location">
    <subcellularLocation>
        <location evidence="1">Cell membrane</location>
        <topology evidence="1">Multi-pass membrane protein</topology>
    </subcellularLocation>
</comment>
<evidence type="ECO:0000256" key="5">
    <source>
        <dbReference type="ARBA" id="ARBA00022989"/>
    </source>
</evidence>
<dbReference type="InterPro" id="IPR051788">
    <property type="entry name" value="MFS_Transporter"/>
</dbReference>
<evidence type="ECO:0000256" key="1">
    <source>
        <dbReference type="ARBA" id="ARBA00004651"/>
    </source>
</evidence>
<keyword evidence="5 7" id="KW-1133">Transmembrane helix</keyword>
<dbReference type="PROSITE" id="PS00216">
    <property type="entry name" value="SUGAR_TRANSPORT_1"/>
    <property type="match status" value="1"/>
</dbReference>
<dbReference type="PANTHER" id="PTHR23514:SF3">
    <property type="entry name" value="BYPASS OF STOP CODON PROTEIN 6"/>
    <property type="match status" value="1"/>
</dbReference>
<keyword evidence="4 7" id="KW-0812">Transmembrane</keyword>
<feature type="transmembrane region" description="Helical" evidence="7">
    <location>
        <begin position="21"/>
        <end position="42"/>
    </location>
</feature>
<protein>
    <submittedName>
        <fullName evidence="9">Transport protein</fullName>
    </submittedName>
</protein>
<evidence type="ECO:0000256" key="6">
    <source>
        <dbReference type="ARBA" id="ARBA00023136"/>
    </source>
</evidence>
<comment type="similarity">
    <text evidence="2">Belongs to the major facilitator superfamily.</text>
</comment>
<name>A0A0R1U5W0_9LACO</name>
<evidence type="ECO:0000259" key="8">
    <source>
        <dbReference type="PROSITE" id="PS50850"/>
    </source>
</evidence>
<evidence type="ECO:0000313" key="10">
    <source>
        <dbReference type="Proteomes" id="UP000051036"/>
    </source>
</evidence>
<evidence type="ECO:0000256" key="3">
    <source>
        <dbReference type="ARBA" id="ARBA00022448"/>
    </source>
</evidence>
<feature type="transmembrane region" description="Helical" evidence="7">
    <location>
        <begin position="378"/>
        <end position="397"/>
    </location>
</feature>